<evidence type="ECO:0000313" key="4">
    <source>
        <dbReference type="EMBL" id="ROI27650.1"/>
    </source>
</evidence>
<dbReference type="AlphaFoldDB" id="A0A3N0XH93"/>
<feature type="signal peptide" evidence="3">
    <location>
        <begin position="1"/>
        <end position="19"/>
    </location>
</feature>
<feature type="region of interest" description="Disordered" evidence="1">
    <location>
        <begin position="160"/>
        <end position="182"/>
    </location>
</feature>
<accession>A0A3N0XH93</accession>
<keyword evidence="3" id="KW-0732">Signal</keyword>
<dbReference type="EMBL" id="RJVU01073043">
    <property type="protein sequence ID" value="ROI27650.1"/>
    <property type="molecule type" value="Genomic_DNA"/>
</dbReference>
<dbReference type="Proteomes" id="UP000281406">
    <property type="component" value="Unassembled WGS sequence"/>
</dbReference>
<keyword evidence="2" id="KW-1133">Transmembrane helix</keyword>
<organism evidence="4 5">
    <name type="scientific">Anabarilius grahami</name>
    <name type="common">Kanglang fish</name>
    <name type="synonym">Barilius grahami</name>
    <dbReference type="NCBI Taxonomy" id="495550"/>
    <lineage>
        <taxon>Eukaryota</taxon>
        <taxon>Metazoa</taxon>
        <taxon>Chordata</taxon>
        <taxon>Craniata</taxon>
        <taxon>Vertebrata</taxon>
        <taxon>Euteleostomi</taxon>
        <taxon>Actinopterygii</taxon>
        <taxon>Neopterygii</taxon>
        <taxon>Teleostei</taxon>
        <taxon>Ostariophysi</taxon>
        <taxon>Cypriniformes</taxon>
        <taxon>Xenocyprididae</taxon>
        <taxon>Xenocypridinae</taxon>
        <taxon>Xenocypridinae incertae sedis</taxon>
        <taxon>Anabarilius</taxon>
    </lineage>
</organism>
<sequence length="210" mass="23163">MKVLLYVCFILFVTDGATGQSPDPICANIVDFDECNPGNGKCDEKISKCICFEDQPFCQCNSKKGEFYIDENCSQRWTVTTFALVASLPGLTLAVLVGVIVYVLMLSSEKSHTGEEMKRHKTASKEQDLFPGTTFASDMNGRPPPNQRPLQQGHIQMAANRPYSPSSSVYQPAVKTDGRPRETNRYVGSTTCEGCSHVEGNVLRTLRNVP</sequence>
<proteinExistence type="predicted"/>
<feature type="transmembrane region" description="Helical" evidence="2">
    <location>
        <begin position="82"/>
        <end position="104"/>
    </location>
</feature>
<feature type="chain" id="PRO_5017968246" evidence="3">
    <location>
        <begin position="20"/>
        <end position="210"/>
    </location>
</feature>
<evidence type="ECO:0000256" key="3">
    <source>
        <dbReference type="SAM" id="SignalP"/>
    </source>
</evidence>
<reference evidence="4 5" key="1">
    <citation type="submission" date="2018-10" db="EMBL/GenBank/DDBJ databases">
        <title>Genome assembly for a Yunnan-Guizhou Plateau 3E fish, Anabarilius grahami (Regan), and its evolutionary and genetic applications.</title>
        <authorList>
            <person name="Jiang W."/>
        </authorList>
    </citation>
    <scope>NUCLEOTIDE SEQUENCE [LARGE SCALE GENOMIC DNA]</scope>
    <source>
        <strain evidence="4">AG-KIZ</strain>
        <tissue evidence="4">Muscle</tissue>
    </source>
</reference>
<keyword evidence="5" id="KW-1185">Reference proteome</keyword>
<keyword evidence="2" id="KW-0472">Membrane</keyword>
<evidence type="ECO:0000256" key="1">
    <source>
        <dbReference type="SAM" id="MobiDB-lite"/>
    </source>
</evidence>
<gene>
    <name evidence="4" type="ORF">DPX16_22972</name>
</gene>
<evidence type="ECO:0000313" key="5">
    <source>
        <dbReference type="Proteomes" id="UP000281406"/>
    </source>
</evidence>
<comment type="caution">
    <text evidence="4">The sequence shown here is derived from an EMBL/GenBank/DDBJ whole genome shotgun (WGS) entry which is preliminary data.</text>
</comment>
<dbReference type="OrthoDB" id="9632766at2759"/>
<keyword evidence="2" id="KW-0812">Transmembrane</keyword>
<evidence type="ECO:0000256" key="2">
    <source>
        <dbReference type="SAM" id="Phobius"/>
    </source>
</evidence>
<name>A0A3N0XH93_ANAGA</name>
<protein>
    <submittedName>
        <fullName evidence="4">Uncharacterized protein</fullName>
    </submittedName>
</protein>